<gene>
    <name evidence="2" type="ORF">ARMOST_05446</name>
</gene>
<keyword evidence="3" id="KW-1185">Reference proteome</keyword>
<dbReference type="Proteomes" id="UP000219338">
    <property type="component" value="Unassembled WGS sequence"/>
</dbReference>
<protein>
    <submittedName>
        <fullName evidence="2">Uncharacterized protein</fullName>
    </submittedName>
</protein>
<dbReference type="AlphaFoldDB" id="A0A284R0A9"/>
<feature type="compositionally biased region" description="Basic and acidic residues" evidence="1">
    <location>
        <begin position="137"/>
        <end position="147"/>
    </location>
</feature>
<name>A0A284R0A9_ARMOS</name>
<feature type="compositionally biased region" description="Polar residues" evidence="1">
    <location>
        <begin position="47"/>
        <end position="57"/>
    </location>
</feature>
<evidence type="ECO:0000313" key="3">
    <source>
        <dbReference type="Proteomes" id="UP000219338"/>
    </source>
</evidence>
<feature type="compositionally biased region" description="Polar residues" evidence="1">
    <location>
        <begin position="165"/>
        <end position="199"/>
    </location>
</feature>
<dbReference type="EMBL" id="FUEG01000003">
    <property type="protein sequence ID" value="SJL02122.1"/>
    <property type="molecule type" value="Genomic_DNA"/>
</dbReference>
<feature type="region of interest" description="Disordered" evidence="1">
    <location>
        <begin position="76"/>
        <end position="199"/>
    </location>
</feature>
<proteinExistence type="predicted"/>
<organism evidence="2 3">
    <name type="scientific">Armillaria ostoyae</name>
    <name type="common">Armillaria root rot fungus</name>
    <dbReference type="NCBI Taxonomy" id="47428"/>
    <lineage>
        <taxon>Eukaryota</taxon>
        <taxon>Fungi</taxon>
        <taxon>Dikarya</taxon>
        <taxon>Basidiomycota</taxon>
        <taxon>Agaricomycotina</taxon>
        <taxon>Agaricomycetes</taxon>
        <taxon>Agaricomycetidae</taxon>
        <taxon>Agaricales</taxon>
        <taxon>Marasmiineae</taxon>
        <taxon>Physalacriaceae</taxon>
        <taxon>Armillaria</taxon>
    </lineage>
</organism>
<feature type="region of interest" description="Disordered" evidence="1">
    <location>
        <begin position="13"/>
        <end position="64"/>
    </location>
</feature>
<sequence>MSAELAARRVELRQNMAHRKPVPVYIPSPPSSPNVSFFQGKKPDYASSMSAVDSQNLPPLPEGWREAISRATSLHSLDNSDRFYYSPNSISSPSPRSGRRSVSGDARSRYSTKSPGGGSRAYRQSYRPPTPPKPAVYRKDRPDRPEDQFGSPFQLQQSEKYRAPTLSTQPSFMTEKSRSTFGTSSLDSGTSTPASQGQVPSVHGVTVLPMFIVAKPKARQPESRGCFSVFWSRLFRC</sequence>
<accession>A0A284R0A9</accession>
<feature type="compositionally biased region" description="Low complexity" evidence="1">
    <location>
        <begin position="86"/>
        <end position="103"/>
    </location>
</feature>
<dbReference type="OrthoDB" id="2955654at2759"/>
<evidence type="ECO:0000256" key="1">
    <source>
        <dbReference type="SAM" id="MobiDB-lite"/>
    </source>
</evidence>
<reference evidence="3" key="1">
    <citation type="journal article" date="2017" name="Nat. Ecol. Evol.">
        <title>Genome expansion and lineage-specific genetic innovations in the forest pathogenic fungi Armillaria.</title>
        <authorList>
            <person name="Sipos G."/>
            <person name="Prasanna A.N."/>
            <person name="Walter M.C."/>
            <person name="O'Connor E."/>
            <person name="Balint B."/>
            <person name="Krizsan K."/>
            <person name="Kiss B."/>
            <person name="Hess J."/>
            <person name="Varga T."/>
            <person name="Slot J."/>
            <person name="Riley R."/>
            <person name="Boka B."/>
            <person name="Rigling D."/>
            <person name="Barry K."/>
            <person name="Lee J."/>
            <person name="Mihaltcheva S."/>
            <person name="LaButti K."/>
            <person name="Lipzen A."/>
            <person name="Waldron R."/>
            <person name="Moloney N.M."/>
            <person name="Sperisen C."/>
            <person name="Kredics L."/>
            <person name="Vagvoelgyi C."/>
            <person name="Patrignani A."/>
            <person name="Fitzpatrick D."/>
            <person name="Nagy I."/>
            <person name="Doyle S."/>
            <person name="Anderson J.B."/>
            <person name="Grigoriev I.V."/>
            <person name="Gueldener U."/>
            <person name="Muensterkoetter M."/>
            <person name="Nagy L.G."/>
        </authorList>
    </citation>
    <scope>NUCLEOTIDE SEQUENCE [LARGE SCALE GENOMIC DNA]</scope>
    <source>
        <strain evidence="3">C18/9</strain>
    </source>
</reference>
<dbReference type="OMA" id="DNSDRFY"/>
<evidence type="ECO:0000313" key="2">
    <source>
        <dbReference type="EMBL" id="SJL02122.1"/>
    </source>
</evidence>